<comment type="caution">
    <text evidence="2">The sequence shown here is derived from an EMBL/GenBank/DDBJ whole genome shotgun (WGS) entry which is preliminary data.</text>
</comment>
<feature type="compositionally biased region" description="Polar residues" evidence="1">
    <location>
        <begin position="153"/>
        <end position="162"/>
    </location>
</feature>
<feature type="region of interest" description="Disordered" evidence="1">
    <location>
        <begin position="353"/>
        <end position="385"/>
    </location>
</feature>
<evidence type="ECO:0000256" key="1">
    <source>
        <dbReference type="SAM" id="MobiDB-lite"/>
    </source>
</evidence>
<gene>
    <name evidence="2" type="ORF">C8F04DRAFT_1242215</name>
</gene>
<dbReference type="Proteomes" id="UP001218188">
    <property type="component" value="Unassembled WGS sequence"/>
</dbReference>
<dbReference type="AlphaFoldDB" id="A0AAD6S3D2"/>
<dbReference type="EMBL" id="JARJCM010000273">
    <property type="protein sequence ID" value="KAJ7020129.1"/>
    <property type="molecule type" value="Genomic_DNA"/>
</dbReference>
<name>A0AAD6S3D2_9AGAR</name>
<organism evidence="2 3">
    <name type="scientific">Mycena alexandri</name>
    <dbReference type="NCBI Taxonomy" id="1745969"/>
    <lineage>
        <taxon>Eukaryota</taxon>
        <taxon>Fungi</taxon>
        <taxon>Dikarya</taxon>
        <taxon>Basidiomycota</taxon>
        <taxon>Agaricomycotina</taxon>
        <taxon>Agaricomycetes</taxon>
        <taxon>Agaricomycetidae</taxon>
        <taxon>Agaricales</taxon>
        <taxon>Marasmiineae</taxon>
        <taxon>Mycenaceae</taxon>
        <taxon>Mycena</taxon>
    </lineage>
</organism>
<evidence type="ECO:0000313" key="2">
    <source>
        <dbReference type="EMBL" id="KAJ7020129.1"/>
    </source>
</evidence>
<feature type="region of interest" description="Disordered" evidence="1">
    <location>
        <begin position="145"/>
        <end position="168"/>
    </location>
</feature>
<protein>
    <submittedName>
        <fullName evidence="2">Uncharacterized protein</fullName>
    </submittedName>
</protein>
<feature type="compositionally biased region" description="Low complexity" evidence="1">
    <location>
        <begin position="81"/>
        <end position="110"/>
    </location>
</feature>
<proteinExistence type="predicted"/>
<evidence type="ECO:0000313" key="3">
    <source>
        <dbReference type="Proteomes" id="UP001218188"/>
    </source>
</evidence>
<feature type="region of interest" description="Disordered" evidence="1">
    <location>
        <begin position="575"/>
        <end position="607"/>
    </location>
</feature>
<feature type="compositionally biased region" description="Low complexity" evidence="1">
    <location>
        <begin position="316"/>
        <end position="330"/>
    </location>
</feature>
<feature type="region of interest" description="Disordered" evidence="1">
    <location>
        <begin position="311"/>
        <end position="330"/>
    </location>
</feature>
<reference evidence="2" key="1">
    <citation type="submission" date="2023-03" db="EMBL/GenBank/DDBJ databases">
        <title>Massive genome expansion in bonnet fungi (Mycena s.s.) driven by repeated elements and novel gene families across ecological guilds.</title>
        <authorList>
            <consortium name="Lawrence Berkeley National Laboratory"/>
            <person name="Harder C.B."/>
            <person name="Miyauchi S."/>
            <person name="Viragh M."/>
            <person name="Kuo A."/>
            <person name="Thoen E."/>
            <person name="Andreopoulos B."/>
            <person name="Lu D."/>
            <person name="Skrede I."/>
            <person name="Drula E."/>
            <person name="Henrissat B."/>
            <person name="Morin E."/>
            <person name="Kohler A."/>
            <person name="Barry K."/>
            <person name="LaButti K."/>
            <person name="Morin E."/>
            <person name="Salamov A."/>
            <person name="Lipzen A."/>
            <person name="Mereny Z."/>
            <person name="Hegedus B."/>
            <person name="Baldrian P."/>
            <person name="Stursova M."/>
            <person name="Weitz H."/>
            <person name="Taylor A."/>
            <person name="Grigoriev I.V."/>
            <person name="Nagy L.G."/>
            <person name="Martin F."/>
            <person name="Kauserud H."/>
        </authorList>
    </citation>
    <scope>NUCLEOTIDE SEQUENCE</scope>
    <source>
        <strain evidence="2">CBHHK200</strain>
    </source>
</reference>
<accession>A0AAD6S3D2</accession>
<keyword evidence="3" id="KW-1185">Reference proteome</keyword>
<sequence length="701" mass="75714">MHRSNSYPPRKALRTSSQARFPESAAWFDAAKLYVSARPPGHSYGRHPSSLPARTSTSACTREAPHPHISIPVLTPHPLPTFSSPSVTSRTSNSSHTHATSRSRLLSAPSRPRPRSTVLFRPTFPREDHALASLDSEWTPWDQWEGGAERSAEQSNLSTSLAGNPRAHPRAYRRRTLFCGDRDVDLRADDGTLPSLLTSLPSPRPLFTPALAGPSSPPCRHTHTLPAAYPQYLDSHAAPRAAPPTRVRLTLKTATLRPRFGWAGAWSKWARSLSHPYRTRPSAHSPAYILARVHSFTPHAYVRLRFSSPLSPSGHSRLAPSRPARARASLAPASRSRDIFVSEAGWGASVDGKAGVGMGMGTERERETSGRVRGKGGRREGKGGRRELSDAVVWRGSVCGYCTARMQVGCGCGCEGGDEEGGESGGEWSWGWNGVLIISARPLFLLGAPAQFRASGSAASSSRLVRALAYTAAYGARLLHRARKGARDGPACAGPVYPAYVLVPAQHAAIPSASRHLLPYPAHALPPCPPSAPSMIVFPRLFLFPHPSTPRCRAQVRVEFGTRGRNVVPRRPAVLANPIAPPPRARVVKKPHPRAEHKSSRGSPARGRVTEIGAASESLGARREDGVGFHMCVMQRRVWRNSNSGSYVLCMDATLARRGCASASRLEFGLRVRVEPKGGRAVYVHSAVSYVVDTGGKDPGT</sequence>
<feature type="region of interest" description="Disordered" evidence="1">
    <location>
        <begin position="42"/>
        <end position="122"/>
    </location>
</feature>
<feature type="region of interest" description="Disordered" evidence="1">
    <location>
        <begin position="1"/>
        <end position="20"/>
    </location>
</feature>